<evidence type="ECO:0000256" key="15">
    <source>
        <dbReference type="SAM" id="Phobius"/>
    </source>
</evidence>
<proteinExistence type="inferred from homology"/>
<comment type="caution">
    <text evidence="17">The sequence shown here is derived from an EMBL/GenBank/DDBJ whole genome shotgun (WGS) entry which is preliminary data.</text>
</comment>
<dbReference type="Proteomes" id="UP000311382">
    <property type="component" value="Unassembled WGS sequence"/>
</dbReference>
<keyword evidence="8" id="KW-0256">Endoplasmic reticulum</keyword>
<dbReference type="GO" id="GO:0046872">
    <property type="term" value="F:metal ion binding"/>
    <property type="evidence" value="ECO:0007669"/>
    <property type="project" value="UniProtKB-KW"/>
</dbReference>
<evidence type="ECO:0000256" key="12">
    <source>
        <dbReference type="ARBA" id="ARBA00023136"/>
    </source>
</evidence>
<evidence type="ECO:0000256" key="11">
    <source>
        <dbReference type="ARBA" id="ARBA00023049"/>
    </source>
</evidence>
<dbReference type="GO" id="GO:0006508">
    <property type="term" value="P:proteolysis"/>
    <property type="evidence" value="ECO:0007669"/>
    <property type="project" value="UniProtKB-KW"/>
</dbReference>
<dbReference type="InterPro" id="IPR045175">
    <property type="entry name" value="M28_fam"/>
</dbReference>
<comment type="cofactor">
    <cofactor evidence="1">
        <name>Zn(2+)</name>
        <dbReference type="ChEBI" id="CHEBI:29105"/>
    </cofactor>
</comment>
<dbReference type="CDD" id="cd03875">
    <property type="entry name" value="M28_Fxna_like"/>
    <property type="match status" value="1"/>
</dbReference>
<evidence type="ECO:0000256" key="14">
    <source>
        <dbReference type="RuleBase" id="RU361240"/>
    </source>
</evidence>
<dbReference type="FunFam" id="3.40.630.10:FF:000008">
    <property type="entry name" value="Endoplasmic reticulum metallopeptidase 1"/>
    <property type="match status" value="1"/>
</dbReference>
<evidence type="ECO:0000256" key="10">
    <source>
        <dbReference type="ARBA" id="ARBA00022989"/>
    </source>
</evidence>
<feature type="transmembrane region" description="Helical" evidence="15">
    <location>
        <begin position="633"/>
        <end position="654"/>
    </location>
</feature>
<dbReference type="AlphaFoldDB" id="A0A5C5G402"/>
<gene>
    <name evidence="17" type="ORF">DMC30DRAFT_373066</name>
</gene>
<comment type="similarity">
    <text evidence="3 14">Belongs to the peptidase M28 family.</text>
</comment>
<dbReference type="SUPFAM" id="SSF53187">
    <property type="entry name" value="Zn-dependent exopeptidases"/>
    <property type="match status" value="1"/>
</dbReference>
<evidence type="ECO:0000256" key="6">
    <source>
        <dbReference type="ARBA" id="ARBA00022723"/>
    </source>
</evidence>
<keyword evidence="11" id="KW-0482">Metalloprotease</keyword>
<evidence type="ECO:0000256" key="3">
    <source>
        <dbReference type="ARBA" id="ARBA00010918"/>
    </source>
</evidence>
<evidence type="ECO:0000256" key="4">
    <source>
        <dbReference type="ARBA" id="ARBA00022670"/>
    </source>
</evidence>
<dbReference type="GO" id="GO:0005789">
    <property type="term" value="C:endoplasmic reticulum membrane"/>
    <property type="evidence" value="ECO:0007669"/>
    <property type="project" value="UniProtKB-SubCell"/>
</dbReference>
<keyword evidence="4 14" id="KW-0645">Protease</keyword>
<dbReference type="GO" id="GO:0008235">
    <property type="term" value="F:metalloexopeptidase activity"/>
    <property type="evidence" value="ECO:0007669"/>
    <property type="project" value="InterPro"/>
</dbReference>
<dbReference type="Pfam" id="PF04389">
    <property type="entry name" value="Peptidase_M28"/>
    <property type="match status" value="1"/>
</dbReference>
<sequence>MTKKSDGALPAGDAQPVALVHGQAASSPPHKPSTRLLAHVDASATPIARTTRNWPVLPSLLVLLPILAIFTWTSVYLHYQLPTPGHALFSPDGQPIFSESHAMKYIKDLASYGDGTPRYRILGTREMVETDDYILDAVRGIRDDVVQRHPDGGMQLEVWHQSGDGSHLFDFMEKAVWKKYFGVTNVIVRLSDGTPASKANAVLVNAHTDSTLPSPGAADDLFGVAVMLEAMRVMGMGDRRLTNSVIFLFNGAEESLQDASHLFITQHPLKDTVKAVINIEACGTDGKEIVFQATSPEMIRALAKTPSPYATVIASEIFQTGLILSDTDFRQFVEYGNLTGLDMALVQNSYRYHTTLDTVDAIESGALQHTGENLIPLLEYLTSPETTMGNSEQSTPILPHAPTSHTIFFSALGGKVFVVYSRATATLVYGIIAALAAVVATDRVDWARYKKAYVLGTGGVLGGLVSAVVGANSVAFLTSVVLRKPMSWFSNEAYPLFLFGPPALLGVVLWQYVFASNRIRSPIATLAQDRAESALLEHASLVGLVVFNSGFTLVGHALGVGSSYLYAIGSVSGLAALLLNDYVLHTKNKGLHLATYVVGQSLPLLIGIEGIIGFLDLFVPLTGRLGAEAPVDFIIATLVGAVGYLTVPMLSPLCHRWGASFTARLAVFLLLVSAFGVGWFTRPSWSPYDAAHPKRLLVLHMENTTTTPSTFNLHVASVDGTPFSDLVETATAGLRAAGSVPEPTIADDLSVDWDIVYPVSQFLTTYRINLPPVSPDYVAPWTDSLKVSVQRSVLNSIKQTRRIELTLEHPGIIWPVMSFTADVVAWDLPKVPERGDVRHHVKSVASYGVTRFPLALTVQLTPEQFAAAQREDQRAKGQRADSSAEDRALASLRIDYSGLDIHGMYPASFQSDDAVEDARRQLARGTKPGMRFFEEFSQRLVDEPVDAMLLSAVAGVAYV</sequence>
<name>A0A5C5G402_9BASI</name>
<keyword evidence="6 14" id="KW-0479">Metal-binding</keyword>
<dbReference type="Gene3D" id="3.40.630.10">
    <property type="entry name" value="Zn peptidases"/>
    <property type="match status" value="1"/>
</dbReference>
<feature type="transmembrane region" description="Helical" evidence="15">
    <location>
        <begin position="535"/>
        <end position="558"/>
    </location>
</feature>
<dbReference type="STRING" id="5288.A0A5C5G402"/>
<keyword evidence="9 14" id="KW-0862">Zinc</keyword>
<feature type="transmembrane region" description="Helical" evidence="15">
    <location>
        <begin position="56"/>
        <end position="79"/>
    </location>
</feature>
<keyword evidence="18" id="KW-1185">Reference proteome</keyword>
<feature type="transmembrane region" description="Helical" evidence="15">
    <location>
        <begin position="419"/>
        <end position="440"/>
    </location>
</feature>
<dbReference type="PANTHER" id="PTHR12147">
    <property type="entry name" value="METALLOPEPTIDASE M28 FAMILY MEMBER"/>
    <property type="match status" value="1"/>
</dbReference>
<keyword evidence="13" id="KW-0325">Glycoprotein</keyword>
<dbReference type="EMBL" id="SOZI01000014">
    <property type="protein sequence ID" value="TNY23162.1"/>
    <property type="molecule type" value="Genomic_DNA"/>
</dbReference>
<organism evidence="17 18">
    <name type="scientific">Rhodotorula diobovata</name>
    <dbReference type="NCBI Taxonomy" id="5288"/>
    <lineage>
        <taxon>Eukaryota</taxon>
        <taxon>Fungi</taxon>
        <taxon>Dikarya</taxon>
        <taxon>Basidiomycota</taxon>
        <taxon>Pucciniomycotina</taxon>
        <taxon>Microbotryomycetes</taxon>
        <taxon>Sporidiobolales</taxon>
        <taxon>Sporidiobolaceae</taxon>
        <taxon>Rhodotorula</taxon>
    </lineage>
</organism>
<feature type="transmembrane region" description="Helical" evidence="15">
    <location>
        <begin position="596"/>
        <end position="621"/>
    </location>
</feature>
<feature type="transmembrane region" description="Helical" evidence="15">
    <location>
        <begin position="494"/>
        <end position="514"/>
    </location>
</feature>
<dbReference type="PANTHER" id="PTHR12147:SF22">
    <property type="entry name" value="ENDOPLASMIC RETICULUM METALLOPEPTIDASE 1"/>
    <property type="match status" value="1"/>
</dbReference>
<evidence type="ECO:0000256" key="5">
    <source>
        <dbReference type="ARBA" id="ARBA00022692"/>
    </source>
</evidence>
<dbReference type="OrthoDB" id="76293at2759"/>
<feature type="transmembrane region" description="Helical" evidence="15">
    <location>
        <begin position="661"/>
        <end position="680"/>
    </location>
</feature>
<dbReference type="EC" id="3.4.-.-" evidence="14"/>
<evidence type="ECO:0000313" key="18">
    <source>
        <dbReference type="Proteomes" id="UP000311382"/>
    </source>
</evidence>
<evidence type="ECO:0000256" key="2">
    <source>
        <dbReference type="ARBA" id="ARBA00004477"/>
    </source>
</evidence>
<dbReference type="InterPro" id="IPR048024">
    <property type="entry name" value="Fxna-like_M28_dom"/>
</dbReference>
<evidence type="ECO:0000256" key="1">
    <source>
        <dbReference type="ARBA" id="ARBA00001947"/>
    </source>
</evidence>
<accession>A0A5C5G402</accession>
<feature type="transmembrane region" description="Helical" evidence="15">
    <location>
        <begin position="452"/>
        <end position="482"/>
    </location>
</feature>
<evidence type="ECO:0000256" key="13">
    <source>
        <dbReference type="ARBA" id="ARBA00023180"/>
    </source>
</evidence>
<reference evidence="17 18" key="1">
    <citation type="submission" date="2019-03" db="EMBL/GenBank/DDBJ databases">
        <title>Rhodosporidium diobovatum UCD-FST 08-225 genome sequencing, assembly, and annotation.</title>
        <authorList>
            <person name="Fakankun I.U."/>
            <person name="Fristensky B."/>
            <person name="Levin D.B."/>
        </authorList>
    </citation>
    <scope>NUCLEOTIDE SEQUENCE [LARGE SCALE GENOMIC DNA]</scope>
    <source>
        <strain evidence="17 18">UCD-FST 08-225</strain>
    </source>
</reference>
<keyword evidence="12 15" id="KW-0472">Membrane</keyword>
<evidence type="ECO:0000256" key="9">
    <source>
        <dbReference type="ARBA" id="ARBA00022833"/>
    </source>
</evidence>
<evidence type="ECO:0000313" key="17">
    <source>
        <dbReference type="EMBL" id="TNY23162.1"/>
    </source>
</evidence>
<protein>
    <recommendedName>
        <fullName evidence="14">Peptide hydrolase</fullName>
        <ecNumber evidence="14">3.4.-.-</ecNumber>
    </recommendedName>
</protein>
<evidence type="ECO:0000256" key="8">
    <source>
        <dbReference type="ARBA" id="ARBA00022824"/>
    </source>
</evidence>
<keyword evidence="7 14" id="KW-0378">Hydrolase</keyword>
<keyword evidence="5 15" id="KW-0812">Transmembrane</keyword>
<dbReference type="InterPro" id="IPR007484">
    <property type="entry name" value="Peptidase_M28"/>
</dbReference>
<feature type="transmembrane region" description="Helical" evidence="15">
    <location>
        <begin position="564"/>
        <end position="584"/>
    </location>
</feature>
<evidence type="ECO:0000259" key="16">
    <source>
        <dbReference type="Pfam" id="PF04389"/>
    </source>
</evidence>
<feature type="domain" description="Peptidase M28" evidence="16">
    <location>
        <begin position="185"/>
        <end position="375"/>
    </location>
</feature>
<evidence type="ECO:0000256" key="7">
    <source>
        <dbReference type="ARBA" id="ARBA00022801"/>
    </source>
</evidence>
<comment type="subcellular location">
    <subcellularLocation>
        <location evidence="2">Endoplasmic reticulum membrane</location>
        <topology evidence="2">Multi-pass membrane protein</topology>
    </subcellularLocation>
</comment>
<keyword evidence="10 15" id="KW-1133">Transmembrane helix</keyword>